<keyword evidence="4 7" id="KW-0436">Ligase</keyword>
<dbReference type="eggNOG" id="COG0771">
    <property type="taxonomic scope" value="Bacteria"/>
</dbReference>
<organism evidence="9 10">
    <name type="scientific">Pararhodospirillum photometricum DSM 122</name>
    <dbReference type="NCBI Taxonomy" id="1150469"/>
    <lineage>
        <taxon>Bacteria</taxon>
        <taxon>Pseudomonadati</taxon>
        <taxon>Pseudomonadota</taxon>
        <taxon>Alphaproteobacteria</taxon>
        <taxon>Rhodospirillales</taxon>
        <taxon>Rhodospirillaceae</taxon>
        <taxon>Pararhodospirillum</taxon>
    </lineage>
</organism>
<dbReference type="NCBIfam" id="TIGR01087">
    <property type="entry name" value="murD"/>
    <property type="match status" value="1"/>
</dbReference>
<dbReference type="InterPro" id="IPR036565">
    <property type="entry name" value="Mur-like_cat_sf"/>
</dbReference>
<dbReference type="InterPro" id="IPR005762">
    <property type="entry name" value="MurD"/>
</dbReference>
<keyword evidence="6 7" id="KW-0067">ATP-binding</keyword>
<dbReference type="GO" id="GO:0071555">
    <property type="term" value="P:cell wall organization"/>
    <property type="evidence" value="ECO:0007669"/>
    <property type="project" value="UniProtKB-KW"/>
</dbReference>
<reference evidence="9 10" key="1">
    <citation type="submission" date="2012-02" db="EMBL/GenBank/DDBJ databases">
        <title>Shotgun genome sequence of Phaeospirillum photometricum DSM 122.</title>
        <authorList>
            <person name="Duquesne K."/>
            <person name="Sturgis J."/>
        </authorList>
    </citation>
    <scope>NUCLEOTIDE SEQUENCE [LARGE SCALE GENOMIC DNA]</scope>
    <source>
        <strain evidence="10">DSM122</strain>
    </source>
</reference>
<dbReference type="SUPFAM" id="SSF53244">
    <property type="entry name" value="MurD-like peptide ligases, peptide-binding domain"/>
    <property type="match status" value="1"/>
</dbReference>
<dbReference type="KEGG" id="rpm:RSPPHO_02662"/>
<evidence type="ECO:0000259" key="8">
    <source>
        <dbReference type="Pfam" id="PF08245"/>
    </source>
</evidence>
<evidence type="ECO:0000313" key="10">
    <source>
        <dbReference type="Proteomes" id="UP000033220"/>
    </source>
</evidence>
<comment type="function">
    <text evidence="7">Cell wall formation. Catalyzes the addition of glutamate to the nucleotide precursor UDP-N-acetylmuramoyl-L-alanine (UMA).</text>
</comment>
<evidence type="ECO:0000313" key="9">
    <source>
        <dbReference type="EMBL" id="CCG09288.1"/>
    </source>
</evidence>
<evidence type="ECO:0000256" key="3">
    <source>
        <dbReference type="ARBA" id="ARBA00022490"/>
    </source>
</evidence>
<dbReference type="GO" id="GO:0051301">
    <property type="term" value="P:cell division"/>
    <property type="evidence" value="ECO:0007669"/>
    <property type="project" value="UniProtKB-KW"/>
</dbReference>
<proteinExistence type="inferred from homology"/>
<dbReference type="Gene3D" id="3.40.50.720">
    <property type="entry name" value="NAD(P)-binding Rossmann-like Domain"/>
    <property type="match status" value="1"/>
</dbReference>
<dbReference type="InterPro" id="IPR036291">
    <property type="entry name" value="NAD(P)-bd_dom_sf"/>
</dbReference>
<keyword evidence="7" id="KW-0573">Peptidoglycan synthesis</keyword>
<dbReference type="InterPro" id="IPR013221">
    <property type="entry name" value="Mur_ligase_cen"/>
</dbReference>
<dbReference type="SUPFAM" id="SSF53623">
    <property type="entry name" value="MurD-like peptide ligases, catalytic domain"/>
    <property type="match status" value="1"/>
</dbReference>
<name>H6SNF7_PARPM</name>
<gene>
    <name evidence="7 9" type="primary">murD</name>
    <name evidence="9" type="ORF">RSPPHO_02662</name>
</gene>
<dbReference type="STRING" id="1150469.RSPPHO_02662"/>
<dbReference type="UniPathway" id="UPA00219"/>
<feature type="domain" description="Mur ligase central" evidence="8">
    <location>
        <begin position="121"/>
        <end position="303"/>
    </location>
</feature>
<dbReference type="Pfam" id="PF08245">
    <property type="entry name" value="Mur_ligase_M"/>
    <property type="match status" value="1"/>
</dbReference>
<dbReference type="Gene3D" id="3.40.1190.10">
    <property type="entry name" value="Mur-like, catalytic domain"/>
    <property type="match status" value="1"/>
</dbReference>
<dbReference type="GO" id="GO:0008764">
    <property type="term" value="F:UDP-N-acetylmuramoylalanine-D-glutamate ligase activity"/>
    <property type="evidence" value="ECO:0007669"/>
    <property type="project" value="UniProtKB-UniRule"/>
</dbReference>
<evidence type="ECO:0000256" key="2">
    <source>
        <dbReference type="ARBA" id="ARBA00004752"/>
    </source>
</evidence>
<dbReference type="GO" id="GO:0005737">
    <property type="term" value="C:cytoplasm"/>
    <property type="evidence" value="ECO:0007669"/>
    <property type="project" value="UniProtKB-SubCell"/>
</dbReference>
<dbReference type="PANTHER" id="PTHR43692:SF1">
    <property type="entry name" value="UDP-N-ACETYLMURAMOYLALANINE--D-GLUTAMATE LIGASE"/>
    <property type="match status" value="1"/>
</dbReference>
<comment type="catalytic activity">
    <reaction evidence="7">
        <text>UDP-N-acetyl-alpha-D-muramoyl-L-alanine + D-glutamate + ATP = UDP-N-acetyl-alpha-D-muramoyl-L-alanyl-D-glutamate + ADP + phosphate + H(+)</text>
        <dbReference type="Rhea" id="RHEA:16429"/>
        <dbReference type="ChEBI" id="CHEBI:15378"/>
        <dbReference type="ChEBI" id="CHEBI:29986"/>
        <dbReference type="ChEBI" id="CHEBI:30616"/>
        <dbReference type="ChEBI" id="CHEBI:43474"/>
        <dbReference type="ChEBI" id="CHEBI:83898"/>
        <dbReference type="ChEBI" id="CHEBI:83900"/>
        <dbReference type="ChEBI" id="CHEBI:456216"/>
        <dbReference type="EC" id="6.3.2.9"/>
    </reaction>
</comment>
<dbReference type="PATRIC" id="fig|1150469.3.peg.3026"/>
<dbReference type="Proteomes" id="UP000033220">
    <property type="component" value="Chromosome DSM 122"/>
</dbReference>
<evidence type="ECO:0000256" key="4">
    <source>
        <dbReference type="ARBA" id="ARBA00022598"/>
    </source>
</evidence>
<feature type="binding site" evidence="7">
    <location>
        <begin position="123"/>
        <end position="129"/>
    </location>
    <ligand>
        <name>ATP</name>
        <dbReference type="ChEBI" id="CHEBI:30616"/>
    </ligand>
</feature>
<comment type="pathway">
    <text evidence="2 7">Cell wall biogenesis; peptidoglycan biosynthesis.</text>
</comment>
<dbReference type="SUPFAM" id="SSF51735">
    <property type="entry name" value="NAD(P)-binding Rossmann-fold domains"/>
    <property type="match status" value="1"/>
</dbReference>
<protein>
    <recommendedName>
        <fullName evidence="7">UDP-N-acetylmuramoylalanine--D-glutamate ligase</fullName>
        <ecNumber evidence="7">6.3.2.9</ecNumber>
    </recommendedName>
    <alternativeName>
        <fullName evidence="7">D-glutamic acid-adding enzyme</fullName>
    </alternativeName>
    <alternativeName>
        <fullName evidence="7">UDP-N-acetylmuramoyl-L-alanyl-D-glutamate synthetase</fullName>
    </alternativeName>
</protein>
<evidence type="ECO:0000256" key="6">
    <source>
        <dbReference type="ARBA" id="ARBA00022840"/>
    </source>
</evidence>
<dbReference type="HOGENOM" id="CLU_032540_3_0_5"/>
<keyword evidence="3 7" id="KW-0963">Cytoplasm</keyword>
<dbReference type="AlphaFoldDB" id="H6SNF7"/>
<accession>H6SNF7</accession>
<evidence type="ECO:0000256" key="7">
    <source>
        <dbReference type="HAMAP-Rule" id="MF_00639"/>
    </source>
</evidence>
<comment type="similarity">
    <text evidence="7">Belongs to the MurCDEF family.</text>
</comment>
<keyword evidence="7" id="KW-0133">Cell shape</keyword>
<dbReference type="PANTHER" id="PTHR43692">
    <property type="entry name" value="UDP-N-ACETYLMURAMOYLALANINE--D-GLUTAMATE LIGASE"/>
    <property type="match status" value="1"/>
</dbReference>
<evidence type="ECO:0000256" key="1">
    <source>
        <dbReference type="ARBA" id="ARBA00004496"/>
    </source>
</evidence>
<dbReference type="HAMAP" id="MF_00639">
    <property type="entry name" value="MurD"/>
    <property type="match status" value="1"/>
</dbReference>
<dbReference type="EMBL" id="HE663493">
    <property type="protein sequence ID" value="CCG09288.1"/>
    <property type="molecule type" value="Genomic_DNA"/>
</dbReference>
<dbReference type="GO" id="GO:0008360">
    <property type="term" value="P:regulation of cell shape"/>
    <property type="evidence" value="ECO:0007669"/>
    <property type="project" value="UniProtKB-KW"/>
</dbReference>
<comment type="subcellular location">
    <subcellularLocation>
        <location evidence="1 7">Cytoplasm</location>
    </subcellularLocation>
</comment>
<keyword evidence="7" id="KW-0131">Cell cycle</keyword>
<keyword evidence="7" id="KW-0961">Cell wall biogenesis/degradation</keyword>
<dbReference type="GO" id="GO:0009252">
    <property type="term" value="P:peptidoglycan biosynthetic process"/>
    <property type="evidence" value="ECO:0007669"/>
    <property type="project" value="UniProtKB-UniRule"/>
</dbReference>
<sequence>MTILSDAYGGQDLAIMGLGKSGMATARALVKSGVRVHAWDDNASLRDAARQEGIPLVNLLDTTDRRSPWPGLCGIVWSPGIPHTHPSVHPVATLARERGVPLFCDIELLMRARRDSFFVGITGTNGKSTTTALIDHLLRQARLPVQVGGNLGIPALSLEPLSFDGTYVLELSSYQLELTPSLDCDVAVMLNITPDHLARHGGMEGYIAAKTRIFAGADRPRTAIIGVDDAPSRRLRDDLARTPVRRIIPISAQGVPQGGVGVSQGKLVDAMTGRPRPILDLASLPTLPGLHNAQNAAAAYAAARARGVDARTIAKALATYPGLPHRQEQVATLGGVRFVNDSKGTNADATEKALGCYDTIYWIAGGQAKEGGITSLEPLFGRLRQAFLIGDATALFEETLRGKVATQRCGTLERAVSAAAALAWKEGRPGAVVLLSPACASWDQFKSFEHRGEVFRSLVAALSPPGGRP</sequence>
<keyword evidence="10" id="KW-1185">Reference proteome</keyword>
<evidence type="ECO:0000256" key="5">
    <source>
        <dbReference type="ARBA" id="ARBA00022741"/>
    </source>
</evidence>
<keyword evidence="7" id="KW-0132">Cell division</keyword>
<dbReference type="Gene3D" id="3.90.190.20">
    <property type="entry name" value="Mur ligase, C-terminal domain"/>
    <property type="match status" value="1"/>
</dbReference>
<keyword evidence="5 7" id="KW-0547">Nucleotide-binding</keyword>
<dbReference type="InterPro" id="IPR036615">
    <property type="entry name" value="Mur_ligase_C_dom_sf"/>
</dbReference>
<dbReference type="RefSeq" id="WP_014415918.1">
    <property type="nucleotide sequence ID" value="NC_017059.1"/>
</dbReference>
<dbReference type="EC" id="6.3.2.9" evidence="7"/>
<dbReference type="GO" id="GO:0005524">
    <property type="term" value="F:ATP binding"/>
    <property type="evidence" value="ECO:0007669"/>
    <property type="project" value="UniProtKB-UniRule"/>
</dbReference>